<comment type="caution">
    <text evidence="1">The sequence shown here is derived from an EMBL/GenBank/DDBJ whole genome shotgun (WGS) entry which is preliminary data.</text>
</comment>
<organism evidence="1 2">
    <name type="scientific">Glarea lozoyensis (strain ATCC 74030 / MF5533)</name>
    <dbReference type="NCBI Taxonomy" id="1104152"/>
    <lineage>
        <taxon>Eukaryota</taxon>
        <taxon>Fungi</taxon>
        <taxon>Dikarya</taxon>
        <taxon>Ascomycota</taxon>
        <taxon>Pezizomycotina</taxon>
        <taxon>Leotiomycetes</taxon>
        <taxon>Helotiales</taxon>
        <taxon>Helotiaceae</taxon>
        <taxon>Glarea</taxon>
    </lineage>
</organism>
<dbReference type="AlphaFoldDB" id="H0ENT3"/>
<dbReference type="Proteomes" id="UP000005446">
    <property type="component" value="Unassembled WGS sequence"/>
</dbReference>
<evidence type="ECO:0000313" key="2">
    <source>
        <dbReference type="Proteomes" id="UP000005446"/>
    </source>
</evidence>
<dbReference type="HOGENOM" id="CLU_3175493_0_0_1"/>
<keyword evidence="2" id="KW-1185">Reference proteome</keyword>
<name>H0ENT3_GLAL7</name>
<proteinExistence type="predicted"/>
<sequence>MNAAFNGRPVLMHERDIGLDMFKSFQEQKYPCFRLLLEVVKLLDKPQ</sequence>
<reference evidence="1 2" key="1">
    <citation type="journal article" date="2012" name="Eukaryot. Cell">
        <title>Genome sequence of the fungus Glarea lozoyensis: the first genome sequence of a species from the Helotiaceae family.</title>
        <authorList>
            <person name="Youssar L."/>
            <person name="Gruening B.A."/>
            <person name="Erxleben A."/>
            <person name="Guenther S."/>
            <person name="Huettel W."/>
        </authorList>
    </citation>
    <scope>NUCLEOTIDE SEQUENCE [LARGE SCALE GENOMIC DNA]</scope>
    <source>
        <strain evidence="2">ATCC 74030 / MF5533</strain>
    </source>
</reference>
<accession>H0ENT3</accession>
<gene>
    <name evidence="1" type="ORF">M7I_4296</name>
</gene>
<evidence type="ECO:0000313" key="1">
    <source>
        <dbReference type="EMBL" id="EHK99801.1"/>
    </source>
</evidence>
<dbReference type="EMBL" id="AGUE01000106">
    <property type="protein sequence ID" value="EHK99801.1"/>
    <property type="molecule type" value="Genomic_DNA"/>
</dbReference>
<protein>
    <submittedName>
        <fullName evidence="1">Uncharacterized protein</fullName>
    </submittedName>
</protein>
<dbReference type="OrthoDB" id="3990906at2759"/>
<dbReference type="InParanoid" id="H0ENT3"/>